<feature type="region of interest" description="Disordered" evidence="1">
    <location>
        <begin position="82"/>
        <end position="104"/>
    </location>
</feature>
<dbReference type="Proteomes" id="UP000796880">
    <property type="component" value="Unassembled WGS sequence"/>
</dbReference>
<dbReference type="OrthoDB" id="1595177at2759"/>
<keyword evidence="3" id="KW-1185">Reference proteome</keyword>
<reference evidence="2" key="1">
    <citation type="submission" date="2020-03" db="EMBL/GenBank/DDBJ databases">
        <title>A high-quality chromosome-level genome assembly of a woody plant with both climbing and erect habits, Rhamnella rubrinervis.</title>
        <authorList>
            <person name="Lu Z."/>
            <person name="Yang Y."/>
            <person name="Zhu X."/>
            <person name="Sun Y."/>
        </authorList>
    </citation>
    <scope>NUCLEOTIDE SEQUENCE</scope>
    <source>
        <strain evidence="2">BYM</strain>
        <tissue evidence="2">Leaf</tissue>
    </source>
</reference>
<dbReference type="EMBL" id="VOIH02000009">
    <property type="protein sequence ID" value="KAF3438755.1"/>
    <property type="molecule type" value="Genomic_DNA"/>
</dbReference>
<sequence>MSGLAPSRYPVAPTYTTPLKSFHKVGLESSSAGSSFPDYAKPVPLAWFYLDTVGFPCRTVKVGIRRGRPAFPIRPGLGDQLAAGSGFERSAGGRRVGAGTRADHRANPFRGSGSILPTSLAYIVPSTVHSPWRRCGYEYGRRGGHFRSSGFQGPGLPDTAASRCSSGRWTTSGGRFEVGGVKRKITLPRPAGVSGLLALPSAFRRLGILTRFPSKLRGSLSDGFPIS</sequence>
<evidence type="ECO:0000313" key="3">
    <source>
        <dbReference type="Proteomes" id="UP000796880"/>
    </source>
</evidence>
<organism evidence="2 3">
    <name type="scientific">Rhamnella rubrinervis</name>
    <dbReference type="NCBI Taxonomy" id="2594499"/>
    <lineage>
        <taxon>Eukaryota</taxon>
        <taxon>Viridiplantae</taxon>
        <taxon>Streptophyta</taxon>
        <taxon>Embryophyta</taxon>
        <taxon>Tracheophyta</taxon>
        <taxon>Spermatophyta</taxon>
        <taxon>Magnoliopsida</taxon>
        <taxon>eudicotyledons</taxon>
        <taxon>Gunneridae</taxon>
        <taxon>Pentapetalae</taxon>
        <taxon>rosids</taxon>
        <taxon>fabids</taxon>
        <taxon>Rosales</taxon>
        <taxon>Rhamnaceae</taxon>
        <taxon>rhamnoid group</taxon>
        <taxon>Rhamneae</taxon>
        <taxon>Rhamnella</taxon>
    </lineage>
</organism>
<accession>A0A8K0DWS6</accession>
<protein>
    <submittedName>
        <fullName evidence="2">Uncharacterized protein</fullName>
    </submittedName>
</protein>
<dbReference type="AlphaFoldDB" id="A0A8K0DWS6"/>
<evidence type="ECO:0000313" key="2">
    <source>
        <dbReference type="EMBL" id="KAF3438755.1"/>
    </source>
</evidence>
<gene>
    <name evidence="2" type="ORF">FNV43_RR21519</name>
</gene>
<name>A0A8K0DWS6_9ROSA</name>
<comment type="caution">
    <text evidence="2">The sequence shown here is derived from an EMBL/GenBank/DDBJ whole genome shotgun (WGS) entry which is preliminary data.</text>
</comment>
<proteinExistence type="predicted"/>
<evidence type="ECO:0000256" key="1">
    <source>
        <dbReference type="SAM" id="MobiDB-lite"/>
    </source>
</evidence>